<organism evidence="2 3">
    <name type="scientific">Deinococcus carri</name>
    <dbReference type="NCBI Taxonomy" id="1211323"/>
    <lineage>
        <taxon>Bacteria</taxon>
        <taxon>Thermotogati</taxon>
        <taxon>Deinococcota</taxon>
        <taxon>Deinococci</taxon>
        <taxon>Deinococcales</taxon>
        <taxon>Deinococcaceae</taxon>
        <taxon>Deinococcus</taxon>
    </lineage>
</organism>
<feature type="transmembrane region" description="Helical" evidence="1">
    <location>
        <begin position="20"/>
        <end position="39"/>
    </location>
</feature>
<evidence type="ECO:0000256" key="1">
    <source>
        <dbReference type="SAM" id="Phobius"/>
    </source>
</evidence>
<name>A0ABP9W5M4_9DEIO</name>
<reference evidence="2 3" key="1">
    <citation type="submission" date="2024-02" db="EMBL/GenBank/DDBJ databases">
        <title>Deinococcus carri NBRC 110142.</title>
        <authorList>
            <person name="Ichikawa N."/>
            <person name="Katano-Makiyama Y."/>
            <person name="Hidaka K."/>
        </authorList>
    </citation>
    <scope>NUCLEOTIDE SEQUENCE [LARGE SCALE GENOMIC DNA]</scope>
    <source>
        <strain evidence="2 3">NBRC 110142</strain>
    </source>
</reference>
<dbReference type="Proteomes" id="UP001401887">
    <property type="component" value="Unassembled WGS sequence"/>
</dbReference>
<protein>
    <submittedName>
        <fullName evidence="2">Uncharacterized protein</fullName>
    </submittedName>
</protein>
<evidence type="ECO:0000313" key="2">
    <source>
        <dbReference type="EMBL" id="GAA5512679.1"/>
    </source>
</evidence>
<keyword evidence="1" id="KW-1133">Transmembrane helix</keyword>
<keyword evidence="1" id="KW-0472">Membrane</keyword>
<dbReference type="RefSeq" id="WP_345462963.1">
    <property type="nucleotide sequence ID" value="NZ_BAABRP010000003.1"/>
</dbReference>
<sequence>MIKYRKQNALQPEKDAEVTLNLTPLLFFVVGYMAVKALLGTIHHDRAD</sequence>
<dbReference type="EMBL" id="BAABRP010000003">
    <property type="protein sequence ID" value="GAA5512679.1"/>
    <property type="molecule type" value="Genomic_DNA"/>
</dbReference>
<keyword evidence="3" id="KW-1185">Reference proteome</keyword>
<comment type="caution">
    <text evidence="2">The sequence shown here is derived from an EMBL/GenBank/DDBJ whole genome shotgun (WGS) entry which is preliminary data.</text>
</comment>
<accession>A0ABP9W5M4</accession>
<gene>
    <name evidence="2" type="ORF">Dcar01_01397</name>
</gene>
<proteinExistence type="predicted"/>
<keyword evidence="1" id="KW-0812">Transmembrane</keyword>
<evidence type="ECO:0000313" key="3">
    <source>
        <dbReference type="Proteomes" id="UP001401887"/>
    </source>
</evidence>